<feature type="signal peptide" evidence="1">
    <location>
        <begin position="1"/>
        <end position="22"/>
    </location>
</feature>
<evidence type="ECO:0000313" key="4">
    <source>
        <dbReference type="Proteomes" id="UP001221268"/>
    </source>
</evidence>
<dbReference type="PROSITE" id="PS51257">
    <property type="entry name" value="PROKAR_LIPOPROTEIN"/>
    <property type="match status" value="1"/>
</dbReference>
<dbReference type="InterPro" id="IPR031939">
    <property type="entry name" value="Adhesin_E-like"/>
</dbReference>
<organism evidence="3 4">
    <name type="scientific">Neisseria lisongii</name>
    <dbReference type="NCBI Taxonomy" id="2912188"/>
    <lineage>
        <taxon>Bacteria</taxon>
        <taxon>Pseudomonadati</taxon>
        <taxon>Pseudomonadota</taxon>
        <taxon>Betaproteobacteria</taxon>
        <taxon>Neisseriales</taxon>
        <taxon>Neisseriaceae</taxon>
        <taxon>Neisseria</taxon>
    </lineage>
</organism>
<evidence type="ECO:0000259" key="2">
    <source>
        <dbReference type="Pfam" id="PF16747"/>
    </source>
</evidence>
<dbReference type="Pfam" id="PF16747">
    <property type="entry name" value="Adhesin_E"/>
    <property type="match status" value="1"/>
</dbReference>
<name>A0ABY7RLZ8_9NEIS</name>
<gene>
    <name evidence="3" type="ORF">PJU73_08095</name>
</gene>
<feature type="domain" description="Surface-adhesin protein E-like" evidence="2">
    <location>
        <begin position="29"/>
        <end position="138"/>
    </location>
</feature>
<dbReference type="RefSeq" id="WP_237090701.1">
    <property type="nucleotide sequence ID" value="NZ_CP116766.1"/>
</dbReference>
<dbReference type="EMBL" id="CP116766">
    <property type="protein sequence ID" value="WCL71285.1"/>
    <property type="molecule type" value="Genomic_DNA"/>
</dbReference>
<keyword evidence="4" id="KW-1185">Reference proteome</keyword>
<evidence type="ECO:0000313" key="3">
    <source>
        <dbReference type="EMBL" id="WCL71285.1"/>
    </source>
</evidence>
<sequence>MNKSSIRFAAAAAFALWLAGCAATGSSQWQQIGVLNDNIKIAIDKTSIQKNGALVTFRERKIISNPAKERFVNMPIHKTAFSDWEIHCSNKTYRLTALMLQDSHGQTVGNYKFTATAIRPMSVPADTVIAKEYELVCSKAV</sequence>
<evidence type="ECO:0000256" key="1">
    <source>
        <dbReference type="SAM" id="SignalP"/>
    </source>
</evidence>
<proteinExistence type="predicted"/>
<accession>A0ABY7RLZ8</accession>
<keyword evidence="1" id="KW-0732">Signal</keyword>
<feature type="chain" id="PRO_5047037692" description="Surface-adhesin protein E-like domain-containing protein" evidence="1">
    <location>
        <begin position="23"/>
        <end position="141"/>
    </location>
</feature>
<dbReference type="Proteomes" id="UP001221268">
    <property type="component" value="Chromosome"/>
</dbReference>
<reference evidence="3 4" key="1">
    <citation type="submission" date="2023-01" db="EMBL/GenBank/DDBJ databases">
        <authorList>
            <person name="Yang C."/>
        </authorList>
    </citation>
    <scope>NUCLEOTIDE SEQUENCE [LARGE SCALE GENOMIC DNA]</scope>
    <source>
        <strain evidence="3 4">ZJ106</strain>
    </source>
</reference>
<protein>
    <recommendedName>
        <fullName evidence="2">Surface-adhesin protein E-like domain-containing protein</fullName>
    </recommendedName>
</protein>